<gene>
    <name evidence="2" type="ORF">MGAL_10B070419</name>
</gene>
<dbReference type="InterPro" id="IPR049945">
    <property type="entry name" value="AAA_22"/>
</dbReference>
<dbReference type="AlphaFoldDB" id="A0A8B6GMX7"/>
<dbReference type="InterPro" id="IPR052026">
    <property type="entry name" value="ExeA_AAA_ATPase_DNA-bind"/>
</dbReference>
<reference evidence="2" key="1">
    <citation type="submission" date="2018-11" db="EMBL/GenBank/DDBJ databases">
        <authorList>
            <person name="Alioto T."/>
            <person name="Alioto T."/>
        </authorList>
    </citation>
    <scope>NUCLEOTIDE SEQUENCE</scope>
</reference>
<comment type="caution">
    <text evidence="2">The sequence shown here is derived from an EMBL/GenBank/DDBJ whole genome shotgun (WGS) entry which is preliminary data.</text>
</comment>
<dbReference type="SUPFAM" id="SSF52540">
    <property type="entry name" value="P-loop containing nucleoside triphosphate hydrolases"/>
    <property type="match status" value="1"/>
</dbReference>
<dbReference type="Proteomes" id="UP000596742">
    <property type="component" value="Unassembled WGS sequence"/>
</dbReference>
<dbReference type="Gene3D" id="3.40.50.300">
    <property type="entry name" value="P-loop containing nucleotide triphosphate hydrolases"/>
    <property type="match status" value="1"/>
</dbReference>
<proteinExistence type="predicted"/>
<dbReference type="PANTHER" id="PTHR35894">
    <property type="entry name" value="GENERAL SECRETION PATHWAY PROTEIN A-RELATED"/>
    <property type="match status" value="1"/>
</dbReference>
<dbReference type="InterPro" id="IPR027417">
    <property type="entry name" value="P-loop_NTPase"/>
</dbReference>
<sequence>MLYLCYDYIAATITLCFVPDSDTENSICSQTKGPMKAGGESSHIDTTSILLDEKTTNTTRIETNEAMSITKDTTMLQETKEQQIECIFRQVTDMGNVPYYQETKQFDEAKMHFEKGSRLVILSGPPGAGKTQTAHTYCNKMKEQYSIVAKFVATDESSLLNSLKGLLKHLKVPLDTDENENMIIGSLLKSLSDYLNHSSRKKCLYLILIDDIHVLNQNLIEIIRLLEFVEHLKFLLTTYDSTLKNSYVTACMVYHNGMDEKECLQFFKKSDYFKNINPCDIKEIANKIGTIPLVLNCARQFIEATGININSYLEKFKEDEDSKTLENIVSLQNPFYRYSLLQSQRIPLEQIQKKIDPTLWKVFMLLPLLNYSLISNEVLKACCYHLSKDQQLSIDDMIYHCRCFSLCHNLEIPKHGLSVLKNNDVHNNSSWSFHTVTILALKWMDASYGSQEERKHKQERLKLLLKVFSFEINIDTRDNFTLERNLLFLSHAIKILDRCEQMNQEEKVDDEVRMYLAYLNCAVGKTFLFEGTDVKLAHKYLMTSRNLCLAIIGEESSLTKDLCLYPNIVPESDFERPDFGKIEKTFKSFCNKEIEEFLIKEFILSKRRSPGEISLLQQESVNKTLCANGYLGDNEYKHLVDIGLAIPHTDYKKLFLIELFLHILFENGRAFNELRVITDKKVNVRQICNFEFYTCNEFCKLLKASDISKDYKILLFLDNDRSVKSYIRWTGKTHISDDEIDLDIKNIDDLSKSNVRILHDFGIAKMSPKTNDHHVCMCCKLLLKNMVRKLESEKNENTKMEIFKKGKNVVEDFLKRIEINKDKGWLALPLFYIQCGNYLLLSTDEKTLEQALNLFDGAITAERNRQDKLTRFTWEGLRAYDRNANFRGVPVNLPEPLEPQWPLTGFQQLRPEHKIMLPKLTTEQIEGYFLYRMAEDRQASGDIKALEKGKKCLNHIEF</sequence>
<dbReference type="EMBL" id="UYJE01008688">
    <property type="protein sequence ID" value="VDI66251.1"/>
    <property type="molecule type" value="Genomic_DNA"/>
</dbReference>
<protein>
    <recommendedName>
        <fullName evidence="1">ORC1/DEAH AAA+ ATPase domain-containing protein</fullName>
    </recommendedName>
</protein>
<organism evidence="2 3">
    <name type="scientific">Mytilus galloprovincialis</name>
    <name type="common">Mediterranean mussel</name>
    <dbReference type="NCBI Taxonomy" id="29158"/>
    <lineage>
        <taxon>Eukaryota</taxon>
        <taxon>Metazoa</taxon>
        <taxon>Spiralia</taxon>
        <taxon>Lophotrochozoa</taxon>
        <taxon>Mollusca</taxon>
        <taxon>Bivalvia</taxon>
        <taxon>Autobranchia</taxon>
        <taxon>Pteriomorphia</taxon>
        <taxon>Mytilida</taxon>
        <taxon>Mytiloidea</taxon>
        <taxon>Mytilidae</taxon>
        <taxon>Mytilinae</taxon>
        <taxon>Mytilus</taxon>
    </lineage>
</organism>
<dbReference type="OrthoDB" id="6057525at2759"/>
<dbReference type="GO" id="GO:0043531">
    <property type="term" value="F:ADP binding"/>
    <property type="evidence" value="ECO:0007669"/>
    <property type="project" value="InterPro"/>
</dbReference>
<accession>A0A8B6GMX7</accession>
<name>A0A8B6GMX7_MYTGA</name>
<feature type="domain" description="ORC1/DEAH AAA+ ATPase" evidence="1">
    <location>
        <begin position="116"/>
        <end position="227"/>
    </location>
</feature>
<dbReference type="Pfam" id="PF13401">
    <property type="entry name" value="AAA_22"/>
    <property type="match status" value="1"/>
</dbReference>
<evidence type="ECO:0000313" key="2">
    <source>
        <dbReference type="EMBL" id="VDI66251.1"/>
    </source>
</evidence>
<evidence type="ECO:0000259" key="1">
    <source>
        <dbReference type="Pfam" id="PF13401"/>
    </source>
</evidence>
<dbReference type="PANTHER" id="PTHR35894:SF1">
    <property type="entry name" value="PHOSPHORIBULOKINASE _ URIDINE KINASE FAMILY"/>
    <property type="match status" value="1"/>
</dbReference>
<keyword evidence="3" id="KW-1185">Reference proteome</keyword>
<evidence type="ECO:0000313" key="3">
    <source>
        <dbReference type="Proteomes" id="UP000596742"/>
    </source>
</evidence>